<evidence type="ECO:0000256" key="3">
    <source>
        <dbReference type="ARBA" id="ARBA00022827"/>
    </source>
</evidence>
<comment type="caution">
    <text evidence="6">The sequence shown here is derived from an EMBL/GenBank/DDBJ whole genome shotgun (WGS) entry which is preliminary data.</text>
</comment>
<keyword evidence="7" id="KW-1185">Reference proteome</keyword>
<dbReference type="Gene3D" id="2.40.30.10">
    <property type="entry name" value="Translation factors"/>
    <property type="match status" value="1"/>
</dbReference>
<dbReference type="Proteomes" id="UP000294835">
    <property type="component" value="Unassembled WGS sequence"/>
</dbReference>
<feature type="domain" description="RsdA/BaiN/AoA(So)-like Rossmann fold-like" evidence="4">
    <location>
        <begin position="7"/>
        <end position="386"/>
    </location>
</feature>
<dbReference type="SUPFAM" id="SSF160996">
    <property type="entry name" value="HI0933 insert domain-like"/>
    <property type="match status" value="1"/>
</dbReference>
<proteinExistence type="predicted"/>
<dbReference type="Pfam" id="PF22780">
    <property type="entry name" value="HI0933_like_1st"/>
    <property type="match status" value="1"/>
</dbReference>
<organism evidence="6 7">
    <name type="scientific">Rhodovulum marinum</name>
    <dbReference type="NCBI Taxonomy" id="320662"/>
    <lineage>
        <taxon>Bacteria</taxon>
        <taxon>Pseudomonadati</taxon>
        <taxon>Pseudomonadota</taxon>
        <taxon>Alphaproteobacteria</taxon>
        <taxon>Rhodobacterales</taxon>
        <taxon>Paracoccaceae</taxon>
        <taxon>Rhodovulum</taxon>
    </lineage>
</organism>
<dbReference type="OrthoDB" id="5288829at2"/>
<evidence type="ECO:0000313" key="6">
    <source>
        <dbReference type="EMBL" id="TCP40144.1"/>
    </source>
</evidence>
<dbReference type="Pfam" id="PF03486">
    <property type="entry name" value="HI0933_like"/>
    <property type="match status" value="1"/>
</dbReference>
<dbReference type="PANTHER" id="PTHR42887:SF1">
    <property type="entry name" value="BLR3961 PROTEIN"/>
    <property type="match status" value="1"/>
</dbReference>
<dbReference type="Gene3D" id="3.50.50.60">
    <property type="entry name" value="FAD/NAD(P)-binding domain"/>
    <property type="match status" value="1"/>
</dbReference>
<keyword evidence="3" id="KW-0274">FAD</keyword>
<evidence type="ECO:0008006" key="8">
    <source>
        <dbReference type="Google" id="ProtNLM"/>
    </source>
</evidence>
<reference evidence="6 7" key="1">
    <citation type="submission" date="2019-03" db="EMBL/GenBank/DDBJ databases">
        <title>Genomic Encyclopedia of Type Strains, Phase IV (KMG-IV): sequencing the most valuable type-strain genomes for metagenomic binning, comparative biology and taxonomic classification.</title>
        <authorList>
            <person name="Goeker M."/>
        </authorList>
    </citation>
    <scope>NUCLEOTIDE SEQUENCE [LARGE SCALE GENOMIC DNA]</scope>
    <source>
        <strain evidence="6 7">DSM 18063</strain>
    </source>
</reference>
<dbReference type="InterPro" id="IPR022460">
    <property type="entry name" value="Flavoprotein_PP4765"/>
</dbReference>
<dbReference type="InterPro" id="IPR036188">
    <property type="entry name" value="FAD/NAD-bd_sf"/>
</dbReference>
<dbReference type="NCBIfam" id="TIGR03862">
    <property type="entry name" value="flavo_PP4765"/>
    <property type="match status" value="1"/>
</dbReference>
<dbReference type="Gene3D" id="1.10.8.260">
    <property type="entry name" value="HI0933 insert domain-like"/>
    <property type="match status" value="1"/>
</dbReference>
<dbReference type="EMBL" id="SLXP01000008">
    <property type="protein sequence ID" value="TCP40144.1"/>
    <property type="molecule type" value="Genomic_DNA"/>
</dbReference>
<evidence type="ECO:0000313" key="7">
    <source>
        <dbReference type="Proteomes" id="UP000294835"/>
    </source>
</evidence>
<comment type="cofactor">
    <cofactor evidence="1">
        <name>FAD</name>
        <dbReference type="ChEBI" id="CHEBI:57692"/>
    </cofactor>
</comment>
<feature type="domain" description="RsdA/BaiN/AoA(So)-like insert" evidence="5">
    <location>
        <begin position="192"/>
        <end position="334"/>
    </location>
</feature>
<dbReference type="PANTHER" id="PTHR42887">
    <property type="entry name" value="OS12G0638800 PROTEIN"/>
    <property type="match status" value="1"/>
</dbReference>
<keyword evidence="2" id="KW-0285">Flavoprotein</keyword>
<evidence type="ECO:0000259" key="4">
    <source>
        <dbReference type="Pfam" id="PF03486"/>
    </source>
</evidence>
<evidence type="ECO:0000256" key="1">
    <source>
        <dbReference type="ARBA" id="ARBA00001974"/>
    </source>
</evidence>
<evidence type="ECO:0000256" key="2">
    <source>
        <dbReference type="ARBA" id="ARBA00022630"/>
    </source>
</evidence>
<sequence length="395" mass="41098">MERIGALVIGAGPAGLMAAEALGAAGIPAVIAEAKPSPARKFLMAGKSGLNLTKAEPFDSFLSAYAEAAHRLRPMLAAFGPDDVCAWAEGLGQPVFTGSTGRVFPRAMKASPLLRAWLRRLDGYGATLRPGWRWTGWDGGAVRFDTPEGARAVRPGVTILALGGASWARLGSDGRWTGALSGAGVPLAPFAPANAGLAVEWSAPMARQFGQPVKGVALRAGDGPWHRGEFVISAKGLEGGGIYALSRPLREGAPLMADLLPDWPLDKVVARLARPRGKASLTNHLRKALGLDPARLALLMEFGRPLPEGADLAALVKALPIAHSGPRPLDEAISTAGGVRWDAVDAGLMLTARPGTFLAGEMLDWEAPTGGYLITACLATGRWAGQAAARRLQAA</sequence>
<dbReference type="InterPro" id="IPR055178">
    <property type="entry name" value="RsdA/BaiN/AoA(So)-like_dom"/>
</dbReference>
<dbReference type="AlphaFoldDB" id="A0A4R2PXU9"/>
<evidence type="ECO:0000259" key="5">
    <source>
        <dbReference type="Pfam" id="PF22780"/>
    </source>
</evidence>
<gene>
    <name evidence="6" type="ORF">EV662_10818</name>
</gene>
<protein>
    <recommendedName>
        <fullName evidence="8">NAD(FAD)-utilizing dehydrogenase</fullName>
    </recommendedName>
</protein>
<dbReference type="NCBIfam" id="TIGR00275">
    <property type="entry name" value="aminoacetone oxidase family FAD-binding enzyme"/>
    <property type="match status" value="1"/>
</dbReference>
<dbReference type="InterPro" id="IPR023166">
    <property type="entry name" value="BaiN-like_dom_sf"/>
</dbReference>
<dbReference type="SUPFAM" id="SSF51905">
    <property type="entry name" value="FAD/NAD(P)-binding domain"/>
    <property type="match status" value="1"/>
</dbReference>
<name>A0A4R2PXU9_9RHOB</name>
<dbReference type="InterPro" id="IPR057661">
    <property type="entry name" value="RsdA/BaiN/AoA(So)_Rossmann"/>
</dbReference>
<accession>A0A4R2PXU9</accession>
<dbReference type="InterPro" id="IPR004792">
    <property type="entry name" value="BaiN-like"/>
</dbReference>